<dbReference type="Proteomes" id="UP000642920">
    <property type="component" value="Unassembled WGS sequence"/>
</dbReference>
<comment type="caution">
    <text evidence="1">The sequence shown here is derived from an EMBL/GenBank/DDBJ whole genome shotgun (WGS) entry which is preliminary data.</text>
</comment>
<evidence type="ECO:0000313" key="1">
    <source>
        <dbReference type="EMBL" id="MBL0764454.1"/>
    </source>
</evidence>
<dbReference type="EMBL" id="JAERQG010000001">
    <property type="protein sequence ID" value="MBL0764454.1"/>
    <property type="molecule type" value="Genomic_DNA"/>
</dbReference>
<reference evidence="1" key="1">
    <citation type="submission" date="2021-01" db="EMBL/GenBank/DDBJ databases">
        <title>Marivirga sp. nov., isolated from intertidal surface sediments.</title>
        <authorList>
            <person name="Zhang M."/>
        </authorList>
    </citation>
    <scope>NUCLEOTIDE SEQUENCE</scope>
    <source>
        <strain evidence="1">SM1354</strain>
    </source>
</reference>
<protein>
    <submittedName>
        <fullName evidence="1">Uncharacterized protein</fullName>
    </submittedName>
</protein>
<evidence type="ECO:0000313" key="2">
    <source>
        <dbReference type="Proteomes" id="UP000642920"/>
    </source>
</evidence>
<name>A0A937AF50_9BACT</name>
<organism evidence="1 2">
    <name type="scientific">Marivirga atlantica</name>
    <dbReference type="NCBI Taxonomy" id="1548457"/>
    <lineage>
        <taxon>Bacteria</taxon>
        <taxon>Pseudomonadati</taxon>
        <taxon>Bacteroidota</taxon>
        <taxon>Cytophagia</taxon>
        <taxon>Cytophagales</taxon>
        <taxon>Marivirgaceae</taxon>
        <taxon>Marivirga</taxon>
    </lineage>
</organism>
<keyword evidence="2" id="KW-1185">Reference proteome</keyword>
<dbReference type="AlphaFoldDB" id="A0A937AF50"/>
<sequence>MRRHKNLIVLSRQHHQMLVLAQVLKADVPDYKNMPNTVEAKAGFLNQKLKDLILPNFKIHKNSLYPAFIEWGFSGSKLMDEVTMQEHDLIQEIVGPEQHNEESLNEIGYAIEQLVRKKERYLYEAVQEECKEQLDQFELEEV</sequence>
<accession>A0A937AF50</accession>
<dbReference type="RefSeq" id="WP_201918038.1">
    <property type="nucleotide sequence ID" value="NZ_JAERQG010000001.1"/>
</dbReference>
<proteinExistence type="predicted"/>
<gene>
    <name evidence="1" type="ORF">JKP34_04260</name>
</gene>